<protein>
    <submittedName>
        <fullName evidence="2">Uncharacterized protein</fullName>
    </submittedName>
</protein>
<keyword evidence="1" id="KW-0812">Transmembrane</keyword>
<evidence type="ECO:0000313" key="2">
    <source>
        <dbReference type="EMBL" id="NKE67860.1"/>
    </source>
</evidence>
<dbReference type="RefSeq" id="WP_168108996.1">
    <property type="nucleotide sequence ID" value="NZ_VTOX01000008.1"/>
</dbReference>
<feature type="transmembrane region" description="Helical" evidence="1">
    <location>
        <begin position="57"/>
        <end position="75"/>
    </location>
</feature>
<dbReference type="Proteomes" id="UP000521868">
    <property type="component" value="Unassembled WGS sequence"/>
</dbReference>
<keyword evidence="1" id="KW-0472">Membrane</keyword>
<gene>
    <name evidence="2" type="ORF">RAMLITH_18730</name>
</gene>
<feature type="transmembrane region" description="Helical" evidence="1">
    <location>
        <begin position="28"/>
        <end position="50"/>
    </location>
</feature>
<comment type="caution">
    <text evidence="2">The sequence shown here is derived from an EMBL/GenBank/DDBJ whole genome shotgun (WGS) entry which is preliminary data.</text>
</comment>
<dbReference type="EMBL" id="VTOX01000008">
    <property type="protein sequence ID" value="NKE67860.1"/>
    <property type="molecule type" value="Genomic_DNA"/>
</dbReference>
<evidence type="ECO:0000256" key="1">
    <source>
        <dbReference type="SAM" id="Phobius"/>
    </source>
</evidence>
<organism evidence="2 3">
    <name type="scientific">Ramlibacter lithotrophicus</name>
    <dbReference type="NCBI Taxonomy" id="2606681"/>
    <lineage>
        <taxon>Bacteria</taxon>
        <taxon>Pseudomonadati</taxon>
        <taxon>Pseudomonadota</taxon>
        <taxon>Betaproteobacteria</taxon>
        <taxon>Burkholderiales</taxon>
        <taxon>Comamonadaceae</taxon>
        <taxon>Ramlibacter</taxon>
    </lineage>
</organism>
<name>A0A7X6DIP9_9BURK</name>
<proteinExistence type="predicted"/>
<reference evidence="2 3" key="1">
    <citation type="journal article" date="2020" name="Nature">
        <title>Bacterial chemolithoautotrophy via manganese oxidation.</title>
        <authorList>
            <person name="Yu H."/>
            <person name="Leadbetter J.R."/>
        </authorList>
    </citation>
    <scope>NUCLEOTIDE SEQUENCE [LARGE SCALE GENOMIC DNA]</scope>
    <source>
        <strain evidence="2 3">RBP-1</strain>
    </source>
</reference>
<sequence length="451" mass="48718">MLKVGLIMLAVAAVCLLGSYTPIFGPLFILPFADLVLIALALMICAALPVRNAVRGLLVVALWIGGSLGVELARLPQHLSGAEGLLRPQVVVHKSLNLARGQPVALHGDTNPFLAAAGPVVFVTAETRYGARISPGRALINAAATIDLEDLLAARGRELIIGHSLYPRLVVKRTSADGWSRLNIRVEAAPGQLAGEFHRTFPLPRPFPGVAIGDKLGLSIFHDNMLRRLLGWNTPVYLHHELTRFLDEALGLGTLNTAEGASPTLAFRLERESLKPIAASTYLSAVLESRRRGIKIDREANRIEACGMVISNMEFGDHGGRTYAAVIAAESGADPVVLGHVTPDNAAFDYYCDEGAGRLLTFIATGSPDRPVLKVSTYSQQGVLLGVQRFGMPFWLHRTSVVTRGSWQRLGESKYRFSVSSPLLLQVAPHEVADKTHYRYLEFASTPSSGS</sequence>
<evidence type="ECO:0000313" key="3">
    <source>
        <dbReference type="Proteomes" id="UP000521868"/>
    </source>
</evidence>
<dbReference type="AlphaFoldDB" id="A0A7X6DIP9"/>
<keyword evidence="3" id="KW-1185">Reference proteome</keyword>
<accession>A0A7X6DIP9</accession>
<keyword evidence="1" id="KW-1133">Transmembrane helix</keyword>